<accession>A0A0B6TE52</accession>
<dbReference type="InterPro" id="IPR050090">
    <property type="entry name" value="Tyrosine_recombinase_XerCD"/>
</dbReference>
<dbReference type="InterPro" id="IPR002104">
    <property type="entry name" value="Integrase_catalytic"/>
</dbReference>
<dbReference type="OrthoDB" id="1822491at2"/>
<reference evidence="5 6" key="1">
    <citation type="submission" date="2014-05" db="EMBL/GenBank/DDBJ databases">
        <title>Complete genome sequence of Corynebacterium marinum DSM 44953.</title>
        <authorList>
            <person name="Schaffert L."/>
            <person name="Albersmeier A."/>
            <person name="Kalinowski J."/>
            <person name="Ruckert C."/>
        </authorList>
    </citation>
    <scope>NUCLEOTIDE SEQUENCE [LARGE SCALE GENOMIC DNA]</scope>
    <source>
        <strain evidence="5 6">DSM 44953</strain>
    </source>
</reference>
<dbReference type="InterPro" id="IPR058717">
    <property type="entry name" value="Phage_L5_Integrase_N"/>
</dbReference>
<dbReference type="RefSeq" id="WP_042620895.1">
    <property type="nucleotide sequence ID" value="NZ_CP007790.1"/>
</dbReference>
<dbReference type="Proteomes" id="UP000031928">
    <property type="component" value="Chromosome"/>
</dbReference>
<dbReference type="InterPro" id="IPR013762">
    <property type="entry name" value="Integrase-like_cat_sf"/>
</dbReference>
<dbReference type="KEGG" id="cmq:B840_02980"/>
<dbReference type="PANTHER" id="PTHR30349:SF41">
    <property type="entry name" value="INTEGRASE_RECOMBINASE PROTEIN MJ0367-RELATED"/>
    <property type="match status" value="1"/>
</dbReference>
<evidence type="ECO:0000313" key="5">
    <source>
        <dbReference type="EMBL" id="AJK68222.1"/>
    </source>
</evidence>
<evidence type="ECO:0000259" key="4">
    <source>
        <dbReference type="PROSITE" id="PS51898"/>
    </source>
</evidence>
<comment type="similarity">
    <text evidence="1">Belongs to the 'phage' integrase family.</text>
</comment>
<gene>
    <name evidence="5" type="ORF">B840_02980</name>
</gene>
<dbReference type="STRING" id="1224162.B840_02980"/>
<name>A0A0B6TE52_9CORY</name>
<dbReference type="InterPro" id="IPR010998">
    <property type="entry name" value="Integrase_recombinase_N"/>
</dbReference>
<dbReference type="HOGENOM" id="CLU_027562_17_5_11"/>
<dbReference type="GO" id="GO:0006310">
    <property type="term" value="P:DNA recombination"/>
    <property type="evidence" value="ECO:0007669"/>
    <property type="project" value="UniProtKB-KW"/>
</dbReference>
<sequence length="428" mass="48045">MATTRQRTRRGFGAIRRLPSGRYQATYQGPDGARHKALNTFAAKVDAEGWLSAEQRLIDLETWTPPAVRREQAAQDATTVGEWLEQFHTNLEHRPTPPRASTMQNYRRVTRNRITAPLPPGDDVPDVTRLSSLPLVKLTKGDVYRWWDGVQRAYPDAHTINQQAYKRLRAGCAEAVRREMLPTNPVEVPEAGRRVKTNEKYLPSDEELQAILEAVPARYKVLTSLMLFHGLRIGEAIALERRHVAVEWLPVPYMPRVTVTVEQNAQRLTGDDGRVFMHVQPPKSDAGYREVPIMANHVPLFLSHLDEHVPGAPTTVETWQGPRKMTLLTATRTGGLVMDTSYRSVLERAEIRAGVTTEIDPHCGRNWLITRLAEQGAHLKEIGRLLGQADVATILDVYMKVRAGRTTALMDRVNASVMPAATTGKTEQ</sequence>
<dbReference type="Pfam" id="PF26003">
    <property type="entry name" value="Integrase_N_phage"/>
    <property type="match status" value="1"/>
</dbReference>
<keyword evidence="6" id="KW-1185">Reference proteome</keyword>
<protein>
    <submittedName>
        <fullName evidence="5">Putative integrase</fullName>
    </submittedName>
</protein>
<keyword evidence="2" id="KW-0238">DNA-binding</keyword>
<evidence type="ECO:0000256" key="2">
    <source>
        <dbReference type="ARBA" id="ARBA00023125"/>
    </source>
</evidence>
<dbReference type="SUPFAM" id="SSF56349">
    <property type="entry name" value="DNA breaking-rejoining enzymes"/>
    <property type="match status" value="1"/>
</dbReference>
<dbReference type="GO" id="GO:0015074">
    <property type="term" value="P:DNA integration"/>
    <property type="evidence" value="ECO:0007669"/>
    <property type="project" value="InterPro"/>
</dbReference>
<dbReference type="Gene3D" id="1.10.150.130">
    <property type="match status" value="1"/>
</dbReference>
<evidence type="ECO:0000313" key="6">
    <source>
        <dbReference type="Proteomes" id="UP000031928"/>
    </source>
</evidence>
<dbReference type="GO" id="GO:0003677">
    <property type="term" value="F:DNA binding"/>
    <property type="evidence" value="ECO:0007669"/>
    <property type="project" value="UniProtKB-KW"/>
</dbReference>
<organism evidence="5 6">
    <name type="scientific">Corynebacterium marinum DSM 44953</name>
    <dbReference type="NCBI Taxonomy" id="1224162"/>
    <lineage>
        <taxon>Bacteria</taxon>
        <taxon>Bacillati</taxon>
        <taxon>Actinomycetota</taxon>
        <taxon>Actinomycetes</taxon>
        <taxon>Mycobacteriales</taxon>
        <taxon>Corynebacteriaceae</taxon>
        <taxon>Corynebacterium</taxon>
    </lineage>
</organism>
<keyword evidence="3" id="KW-0233">DNA recombination</keyword>
<proteinExistence type="inferred from homology"/>
<dbReference type="EMBL" id="CP007790">
    <property type="protein sequence ID" value="AJK68222.1"/>
    <property type="molecule type" value="Genomic_DNA"/>
</dbReference>
<dbReference type="InterPro" id="IPR011010">
    <property type="entry name" value="DNA_brk_join_enz"/>
</dbReference>
<evidence type="ECO:0000256" key="3">
    <source>
        <dbReference type="ARBA" id="ARBA00023172"/>
    </source>
</evidence>
<dbReference type="AlphaFoldDB" id="A0A0B6TE52"/>
<evidence type="ECO:0000256" key="1">
    <source>
        <dbReference type="ARBA" id="ARBA00008857"/>
    </source>
</evidence>
<feature type="domain" description="Tyr recombinase" evidence="4">
    <location>
        <begin position="197"/>
        <end position="411"/>
    </location>
</feature>
<dbReference type="PANTHER" id="PTHR30349">
    <property type="entry name" value="PHAGE INTEGRASE-RELATED"/>
    <property type="match status" value="1"/>
</dbReference>
<dbReference type="PROSITE" id="PS51898">
    <property type="entry name" value="TYR_RECOMBINASE"/>
    <property type="match status" value="1"/>
</dbReference>
<dbReference type="Gene3D" id="1.10.443.10">
    <property type="entry name" value="Intergrase catalytic core"/>
    <property type="match status" value="1"/>
</dbReference>